<gene>
    <name evidence="4" type="ORF">PR048_019646</name>
</gene>
<dbReference type="EMBL" id="JARBHB010000007">
    <property type="protein sequence ID" value="KAJ8879040.1"/>
    <property type="molecule type" value="Genomic_DNA"/>
</dbReference>
<organism evidence="4 5">
    <name type="scientific">Dryococelus australis</name>
    <dbReference type="NCBI Taxonomy" id="614101"/>
    <lineage>
        <taxon>Eukaryota</taxon>
        <taxon>Metazoa</taxon>
        <taxon>Ecdysozoa</taxon>
        <taxon>Arthropoda</taxon>
        <taxon>Hexapoda</taxon>
        <taxon>Insecta</taxon>
        <taxon>Pterygota</taxon>
        <taxon>Neoptera</taxon>
        <taxon>Polyneoptera</taxon>
        <taxon>Phasmatodea</taxon>
        <taxon>Verophasmatodea</taxon>
        <taxon>Anareolatae</taxon>
        <taxon>Phasmatidae</taxon>
        <taxon>Eurycanthinae</taxon>
        <taxon>Dryococelus</taxon>
    </lineage>
</organism>
<accession>A0ABQ9H459</accession>
<evidence type="ECO:0000259" key="3">
    <source>
        <dbReference type="PROSITE" id="PS51253"/>
    </source>
</evidence>
<dbReference type="Proteomes" id="UP001159363">
    <property type="component" value="Chromosome 6"/>
</dbReference>
<comment type="caution">
    <text evidence="4">The sequence shown here is derived from an EMBL/GenBank/DDBJ whole genome shotgun (WGS) entry which is preliminary data.</text>
</comment>
<reference evidence="4 5" key="1">
    <citation type="submission" date="2023-02" db="EMBL/GenBank/DDBJ databases">
        <title>LHISI_Scaffold_Assembly.</title>
        <authorList>
            <person name="Stuart O.P."/>
            <person name="Cleave R."/>
            <person name="Magrath M.J.L."/>
            <person name="Mikheyev A.S."/>
        </authorList>
    </citation>
    <scope>NUCLEOTIDE SEQUENCE [LARGE SCALE GENOMIC DNA]</scope>
    <source>
        <strain evidence="4">Daus_M_001</strain>
        <tissue evidence="4">Leg muscle</tissue>
    </source>
</reference>
<dbReference type="Gene3D" id="1.10.10.60">
    <property type="entry name" value="Homeodomain-like"/>
    <property type="match status" value="1"/>
</dbReference>
<feature type="domain" description="HTH CENPB-type" evidence="3">
    <location>
        <begin position="13"/>
        <end position="85"/>
    </location>
</feature>
<dbReference type="SUPFAM" id="SSF46689">
    <property type="entry name" value="Homeodomain-like"/>
    <property type="match status" value="1"/>
</dbReference>
<keyword evidence="5" id="KW-1185">Reference proteome</keyword>
<dbReference type="InterPro" id="IPR009057">
    <property type="entry name" value="Homeodomain-like_sf"/>
</dbReference>
<name>A0ABQ9H459_9NEOP</name>
<dbReference type="PROSITE" id="PS51253">
    <property type="entry name" value="HTH_CENPB"/>
    <property type="match status" value="1"/>
</dbReference>
<evidence type="ECO:0000313" key="4">
    <source>
        <dbReference type="EMBL" id="KAJ8879040.1"/>
    </source>
</evidence>
<dbReference type="InterPro" id="IPR006600">
    <property type="entry name" value="HTH_CenpB_DNA-bd_dom"/>
</dbReference>
<keyword evidence="2" id="KW-0238">DNA-binding</keyword>
<evidence type="ECO:0000256" key="1">
    <source>
        <dbReference type="ARBA" id="ARBA00004123"/>
    </source>
</evidence>
<dbReference type="Pfam" id="PF03221">
    <property type="entry name" value="HTH_Tnp_Tc5"/>
    <property type="match status" value="1"/>
</dbReference>
<evidence type="ECO:0000313" key="5">
    <source>
        <dbReference type="Proteomes" id="UP001159363"/>
    </source>
</evidence>
<dbReference type="SMART" id="SM00674">
    <property type="entry name" value="CENPB"/>
    <property type="match status" value="1"/>
</dbReference>
<protein>
    <recommendedName>
        <fullName evidence="3">HTH CENPB-type domain-containing protein</fullName>
    </recommendedName>
</protein>
<proteinExistence type="predicted"/>
<comment type="subcellular location">
    <subcellularLocation>
        <location evidence="1">Nucleus</location>
    </subcellularLocation>
</comment>
<evidence type="ECO:0000256" key="2">
    <source>
        <dbReference type="ARBA" id="ARBA00023125"/>
    </source>
</evidence>
<sequence length="98" mass="11159">MPSVEKGGRNRKLKVARCRPPTTKTEKALVAWFNQSRGQNVPIMGPMIQEKANSFVVKVKVDFFFKCTTGWLDHFKKQKCITWLKILGDSVAVTCKMV</sequence>